<dbReference type="EMBL" id="JYDV01000037">
    <property type="protein sequence ID" value="KRZ39265.1"/>
    <property type="molecule type" value="Genomic_DNA"/>
</dbReference>
<gene>
    <name evidence="1" type="ORF">T4C_6372</name>
</gene>
<evidence type="ECO:0000313" key="1">
    <source>
        <dbReference type="EMBL" id="KRZ39265.1"/>
    </source>
</evidence>
<dbReference type="AlphaFoldDB" id="A0A0V1JWB3"/>
<evidence type="ECO:0000313" key="2">
    <source>
        <dbReference type="Proteomes" id="UP000054826"/>
    </source>
</evidence>
<organism evidence="1 2">
    <name type="scientific">Trichinella pseudospiralis</name>
    <name type="common">Parasitic roundworm</name>
    <dbReference type="NCBI Taxonomy" id="6337"/>
    <lineage>
        <taxon>Eukaryota</taxon>
        <taxon>Metazoa</taxon>
        <taxon>Ecdysozoa</taxon>
        <taxon>Nematoda</taxon>
        <taxon>Enoplea</taxon>
        <taxon>Dorylaimia</taxon>
        <taxon>Trichinellida</taxon>
        <taxon>Trichinellidae</taxon>
        <taxon>Trichinella</taxon>
    </lineage>
</organism>
<name>A0A0V1JWB3_TRIPS</name>
<comment type="caution">
    <text evidence="1">The sequence shown here is derived from an EMBL/GenBank/DDBJ whole genome shotgun (WGS) entry which is preliminary data.</text>
</comment>
<protein>
    <submittedName>
        <fullName evidence="1">Uncharacterized protein</fullName>
    </submittedName>
</protein>
<accession>A0A0V1JWB3</accession>
<reference evidence="1 2" key="1">
    <citation type="submission" date="2015-01" db="EMBL/GenBank/DDBJ databases">
        <title>Evolution of Trichinella species and genotypes.</title>
        <authorList>
            <person name="Korhonen P.K."/>
            <person name="Edoardo P."/>
            <person name="Giuseppe L.R."/>
            <person name="Gasser R.B."/>
        </authorList>
    </citation>
    <scope>NUCLEOTIDE SEQUENCE [LARGE SCALE GENOMIC DNA]</scope>
    <source>
        <strain evidence="1">ISS176</strain>
    </source>
</reference>
<proteinExistence type="predicted"/>
<dbReference type="Proteomes" id="UP000054826">
    <property type="component" value="Unassembled WGS sequence"/>
</dbReference>
<sequence length="127" mass="14930">MVPYFVQLVSFWRGQPDFVIDVEVAVSGPSIIPFFLTSRFLLQCLQYALRWCSQRYFRQSIHEVYRQCGFSAIQDSVWSCPRRFVDARSVGQERQWKSQFFLSASAFVLSMFSSFRWNLSTRPLDCG</sequence>